<evidence type="ECO:0000256" key="1">
    <source>
        <dbReference type="ARBA" id="ARBA00001946"/>
    </source>
</evidence>
<keyword evidence="3" id="KW-0460">Magnesium</keyword>
<name>A0ABN0VM71_9GAMM</name>
<dbReference type="InterPro" id="IPR039480">
    <property type="entry name" value="C-C_Bond_Lyase-like"/>
</dbReference>
<dbReference type="Pfam" id="PF15617">
    <property type="entry name" value="C-C_Bond_Lyase"/>
    <property type="match status" value="1"/>
</dbReference>
<dbReference type="RefSeq" id="WP_201503913.1">
    <property type="nucleotide sequence ID" value="NZ_BAAAFR010000001.1"/>
</dbReference>
<sequence length="340" mass="38467">MSDTSFSSFSHPQSYLHHVTERHDIVRAESHHPYQLGASLYMPATRQDIWQVITREKLGSINSIIICLEDAVGHNEVDFALSQLTSLLATWATRIQAQGDVPGRPLVFVRPRHPTMLQELADWPNIGLIDGFVLPKVDMYRLSDWRISCQNLPEKQLLMPTLETAALFDAHHNQDLAIAFKEAFRQPVFALRIGGNDLFSTLRLRRPKDSIIYQTPIGTLIYQMLGCFVPHGFYLTAPVFEYLEQPTLFMQELTQDVSLGLVGKTVIHPNQIALVQQAFAVPFGTLDEAKAILDTEAKAVFKYNDTMLEPATHRAWAEEIIERAKVFGTLDDHSAPQTYL</sequence>
<evidence type="ECO:0000313" key="4">
    <source>
        <dbReference type="EMBL" id="GAA0311327.1"/>
    </source>
</evidence>
<evidence type="ECO:0000313" key="5">
    <source>
        <dbReference type="Proteomes" id="UP001501787"/>
    </source>
</evidence>
<dbReference type="Proteomes" id="UP001501787">
    <property type="component" value="Unassembled WGS sequence"/>
</dbReference>
<accession>A0ABN0VM71</accession>
<dbReference type="Gene3D" id="3.20.20.60">
    <property type="entry name" value="Phosphoenolpyruvate-binding domains"/>
    <property type="match status" value="1"/>
</dbReference>
<evidence type="ECO:0000256" key="3">
    <source>
        <dbReference type="ARBA" id="ARBA00022842"/>
    </source>
</evidence>
<dbReference type="InterPro" id="IPR040442">
    <property type="entry name" value="Pyrv_kinase-like_dom_sf"/>
</dbReference>
<dbReference type="PIRSF" id="PIRSF015582">
    <property type="entry name" value="Cit_lyase_B"/>
    <property type="match status" value="1"/>
</dbReference>
<dbReference type="PANTHER" id="PTHR32308:SF10">
    <property type="entry name" value="CITRATE LYASE SUBUNIT BETA"/>
    <property type="match status" value="1"/>
</dbReference>
<dbReference type="InterPro" id="IPR011206">
    <property type="entry name" value="Citrate_lyase_beta/mcl1/mcl2"/>
</dbReference>
<evidence type="ECO:0000256" key="2">
    <source>
        <dbReference type="ARBA" id="ARBA00022723"/>
    </source>
</evidence>
<protein>
    <submittedName>
        <fullName evidence="4">HpcH/HpaI aldolase/citrate lyase family protein</fullName>
    </submittedName>
</protein>
<dbReference type="GO" id="GO:0016829">
    <property type="term" value="F:lyase activity"/>
    <property type="evidence" value="ECO:0007669"/>
    <property type="project" value="UniProtKB-KW"/>
</dbReference>
<proteinExistence type="predicted"/>
<dbReference type="SUPFAM" id="SSF51621">
    <property type="entry name" value="Phosphoenolpyruvate/pyruvate domain"/>
    <property type="match status" value="1"/>
</dbReference>
<keyword evidence="2" id="KW-0479">Metal-binding</keyword>
<gene>
    <name evidence="4" type="ORF">GCM10009129_05820</name>
</gene>
<reference evidence="4 5" key="1">
    <citation type="journal article" date="2019" name="Int. J. Syst. Evol. Microbiol.">
        <title>The Global Catalogue of Microorganisms (GCM) 10K type strain sequencing project: providing services to taxonomists for standard genome sequencing and annotation.</title>
        <authorList>
            <consortium name="The Broad Institute Genomics Platform"/>
            <consortium name="The Broad Institute Genome Sequencing Center for Infectious Disease"/>
            <person name="Wu L."/>
            <person name="Ma J."/>
        </authorList>
    </citation>
    <scope>NUCLEOTIDE SEQUENCE [LARGE SCALE GENOMIC DNA]</scope>
    <source>
        <strain evidence="4 5">JCM 16343</strain>
    </source>
</reference>
<organism evidence="4 5">
    <name type="scientific">Psychrobacter aestuarii</name>
    <dbReference type="NCBI Taxonomy" id="556327"/>
    <lineage>
        <taxon>Bacteria</taxon>
        <taxon>Pseudomonadati</taxon>
        <taxon>Pseudomonadota</taxon>
        <taxon>Gammaproteobacteria</taxon>
        <taxon>Moraxellales</taxon>
        <taxon>Moraxellaceae</taxon>
        <taxon>Psychrobacter</taxon>
    </lineage>
</organism>
<dbReference type="InterPro" id="IPR015813">
    <property type="entry name" value="Pyrv/PenolPyrv_kinase-like_dom"/>
</dbReference>
<keyword evidence="5" id="KW-1185">Reference proteome</keyword>
<keyword evidence="4" id="KW-0456">Lyase</keyword>
<dbReference type="PANTHER" id="PTHR32308">
    <property type="entry name" value="LYASE BETA SUBUNIT, PUTATIVE (AFU_ORTHOLOGUE AFUA_4G13030)-RELATED"/>
    <property type="match status" value="1"/>
</dbReference>
<comment type="caution">
    <text evidence="4">The sequence shown here is derived from an EMBL/GenBank/DDBJ whole genome shotgun (WGS) entry which is preliminary data.</text>
</comment>
<dbReference type="EMBL" id="BAAAFR010000001">
    <property type="protein sequence ID" value="GAA0311327.1"/>
    <property type="molecule type" value="Genomic_DNA"/>
</dbReference>
<comment type="cofactor">
    <cofactor evidence="1">
        <name>Mg(2+)</name>
        <dbReference type="ChEBI" id="CHEBI:18420"/>
    </cofactor>
</comment>